<name>A0A8D8ZA61_9HEMI</name>
<accession>A0A8D8ZA61</accession>
<protein>
    <submittedName>
        <fullName evidence="1">Uncharacterized protein</fullName>
    </submittedName>
</protein>
<evidence type="ECO:0000313" key="1">
    <source>
        <dbReference type="EMBL" id="CAG6743988.1"/>
    </source>
</evidence>
<dbReference type="EMBL" id="HBUF01321311">
    <property type="protein sequence ID" value="CAG6695038.1"/>
    <property type="molecule type" value="Transcribed_RNA"/>
</dbReference>
<proteinExistence type="predicted"/>
<sequence length="122" mass="14217">MSPQKFHIFPYRTLFTLICQSNNTKTRFPTATSTKKHPSNPWVEIALPPNHPSPIFPLTFTSQLSKLQCFSCVEGKRESEGRDARKEFKKGIDSVLNSMRFPWRFFVCKRSLELILKGIMFF</sequence>
<reference evidence="1" key="1">
    <citation type="submission" date="2021-05" db="EMBL/GenBank/DDBJ databases">
        <authorList>
            <person name="Alioto T."/>
            <person name="Alioto T."/>
            <person name="Gomez Garrido J."/>
        </authorList>
    </citation>
    <scope>NUCLEOTIDE SEQUENCE</scope>
</reference>
<dbReference type="EMBL" id="HBUF01457581">
    <property type="protein sequence ID" value="CAG6743988.1"/>
    <property type="molecule type" value="Transcribed_RNA"/>
</dbReference>
<dbReference type="AlphaFoldDB" id="A0A8D8ZA61"/>
<organism evidence="1">
    <name type="scientific">Cacopsylla melanoneura</name>
    <dbReference type="NCBI Taxonomy" id="428564"/>
    <lineage>
        <taxon>Eukaryota</taxon>
        <taxon>Metazoa</taxon>
        <taxon>Ecdysozoa</taxon>
        <taxon>Arthropoda</taxon>
        <taxon>Hexapoda</taxon>
        <taxon>Insecta</taxon>
        <taxon>Pterygota</taxon>
        <taxon>Neoptera</taxon>
        <taxon>Paraneoptera</taxon>
        <taxon>Hemiptera</taxon>
        <taxon>Sternorrhyncha</taxon>
        <taxon>Psylloidea</taxon>
        <taxon>Psyllidae</taxon>
        <taxon>Psyllinae</taxon>
        <taxon>Cacopsylla</taxon>
    </lineage>
</organism>